<comment type="caution">
    <text evidence="1">The sequence shown here is derived from an EMBL/GenBank/DDBJ whole genome shotgun (WGS) entry which is preliminary data.</text>
</comment>
<organism evidence="1 2">
    <name type="scientific">Frigoriflavimonas asaccharolytica</name>
    <dbReference type="NCBI Taxonomy" id="2735899"/>
    <lineage>
        <taxon>Bacteria</taxon>
        <taxon>Pseudomonadati</taxon>
        <taxon>Bacteroidota</taxon>
        <taxon>Flavobacteriia</taxon>
        <taxon>Flavobacteriales</taxon>
        <taxon>Weeksellaceae</taxon>
        <taxon>Frigoriflavimonas</taxon>
    </lineage>
</organism>
<sequence>MKTNTFSTSKNLFSKMLLIFVFMFALESCRKDNDELIIPTVVYAVESPMSAYMASLSDTTPNTVNGANYEVGVVISPKVQGNLNALQIKLPIINNAVRVTIWDTSTQAIIRTEVVDVNANNTVITKNIAALALQKDKQYTVTMNVAGYYYYGSSAGPALTSYPLTIGNIIYNNFIYGTGVAAAAAYPTITSAGEYAGELNVVFQQTP</sequence>
<dbReference type="RefSeq" id="WP_173778197.1">
    <property type="nucleotide sequence ID" value="NZ_JABSNO010000003.1"/>
</dbReference>
<proteinExistence type="predicted"/>
<protein>
    <recommendedName>
        <fullName evidence="3">DUF4082 domain-containing protein</fullName>
    </recommendedName>
</protein>
<accession>A0A8J8G8S4</accession>
<evidence type="ECO:0000313" key="1">
    <source>
        <dbReference type="EMBL" id="NRS91574.1"/>
    </source>
</evidence>
<evidence type="ECO:0008006" key="3">
    <source>
        <dbReference type="Google" id="ProtNLM"/>
    </source>
</evidence>
<dbReference type="EMBL" id="JABSNO010000003">
    <property type="protein sequence ID" value="NRS91574.1"/>
    <property type="molecule type" value="Genomic_DNA"/>
</dbReference>
<evidence type="ECO:0000313" key="2">
    <source>
        <dbReference type="Proteomes" id="UP000610746"/>
    </source>
</evidence>
<name>A0A8J8G8S4_9FLAO</name>
<dbReference type="Proteomes" id="UP000610746">
    <property type="component" value="Unassembled WGS sequence"/>
</dbReference>
<gene>
    <name evidence="1" type="ORF">HNQ03_000641</name>
</gene>
<dbReference type="AlphaFoldDB" id="A0A8J8G8S4"/>
<reference evidence="1" key="1">
    <citation type="submission" date="2020-05" db="EMBL/GenBank/DDBJ databases">
        <title>Genomic Encyclopedia of Type Strains, Phase IV (KMG-V): Genome sequencing to study the core and pangenomes of soil and plant-associated prokaryotes.</title>
        <authorList>
            <person name="Whitman W."/>
        </authorList>
    </citation>
    <scope>NUCLEOTIDE SEQUENCE</scope>
    <source>
        <strain evidence="1">16F</strain>
    </source>
</reference>
<keyword evidence="2" id="KW-1185">Reference proteome</keyword>